<evidence type="ECO:0000313" key="2">
    <source>
        <dbReference type="EMBL" id="MEL1249894.1"/>
    </source>
</evidence>
<protein>
    <recommendedName>
        <fullName evidence="4">DUF4440 domain-containing protein</fullName>
    </recommendedName>
</protein>
<dbReference type="EMBL" id="JBBYHV010000001">
    <property type="protein sequence ID" value="MEL1249894.1"/>
    <property type="molecule type" value="Genomic_DNA"/>
</dbReference>
<comment type="caution">
    <text evidence="2">The sequence shown here is derived from an EMBL/GenBank/DDBJ whole genome shotgun (WGS) entry which is preliminary data.</text>
</comment>
<dbReference type="RefSeq" id="WP_341672415.1">
    <property type="nucleotide sequence ID" value="NZ_JBBYHV010000001.1"/>
</dbReference>
<feature type="chain" id="PRO_5045884950" description="DUF4440 domain-containing protein" evidence="1">
    <location>
        <begin position="34"/>
        <end position="164"/>
    </location>
</feature>
<keyword evidence="1" id="KW-0732">Signal</keyword>
<evidence type="ECO:0000313" key="3">
    <source>
        <dbReference type="Proteomes" id="UP001497045"/>
    </source>
</evidence>
<organism evidence="2 3">
    <name type="scientific">Aurantiacibacter gilvus</name>
    <dbReference type="NCBI Taxonomy" id="3139141"/>
    <lineage>
        <taxon>Bacteria</taxon>
        <taxon>Pseudomonadati</taxon>
        <taxon>Pseudomonadota</taxon>
        <taxon>Alphaproteobacteria</taxon>
        <taxon>Sphingomonadales</taxon>
        <taxon>Erythrobacteraceae</taxon>
        <taxon>Aurantiacibacter</taxon>
    </lineage>
</organism>
<dbReference type="InterPro" id="IPR006311">
    <property type="entry name" value="TAT_signal"/>
</dbReference>
<keyword evidence="3" id="KW-1185">Reference proteome</keyword>
<evidence type="ECO:0000256" key="1">
    <source>
        <dbReference type="SAM" id="SignalP"/>
    </source>
</evidence>
<sequence length="164" mass="17633">MSEFSKTDRRNFVKLGALAATPMVALAPAAAMASDDSAARLARLEDERAIAGLVTGFVRRFNGDGDCSEFVASSGAILIDPQVCSIAEDRSRDPQLVFADDGRTAAWQSRAEVELLTHFEGDSTLEKMTRFQGQGSASSRASRKIEAEFARTGDGWTITRLALA</sequence>
<reference evidence="2 3" key="1">
    <citation type="submission" date="2024-04" db="EMBL/GenBank/DDBJ databases">
        <title>Aurantiacibacter sp. DGU6 16S ribosomal RNA gene Genome sequencing and assembly.</title>
        <authorList>
            <person name="Park S."/>
        </authorList>
    </citation>
    <scope>NUCLEOTIDE SEQUENCE [LARGE SCALE GENOMIC DNA]</scope>
    <source>
        <strain evidence="2 3">DGU6</strain>
    </source>
</reference>
<evidence type="ECO:0008006" key="4">
    <source>
        <dbReference type="Google" id="ProtNLM"/>
    </source>
</evidence>
<gene>
    <name evidence="2" type="ORF">AAEO60_04330</name>
</gene>
<feature type="signal peptide" evidence="1">
    <location>
        <begin position="1"/>
        <end position="33"/>
    </location>
</feature>
<dbReference type="PROSITE" id="PS51318">
    <property type="entry name" value="TAT"/>
    <property type="match status" value="1"/>
</dbReference>
<proteinExistence type="predicted"/>
<dbReference type="Proteomes" id="UP001497045">
    <property type="component" value="Unassembled WGS sequence"/>
</dbReference>
<accession>A0ABU9ICY2</accession>
<name>A0ABU9ICY2_9SPHN</name>